<dbReference type="AlphaFoldDB" id="A0A0V0GDX8"/>
<feature type="non-terminal residue" evidence="1">
    <location>
        <position position="1"/>
    </location>
</feature>
<protein>
    <submittedName>
        <fullName evidence="1">Putative ovule protein</fullName>
    </submittedName>
</protein>
<evidence type="ECO:0000313" key="1">
    <source>
        <dbReference type="EMBL" id="JAP06245.1"/>
    </source>
</evidence>
<dbReference type="EMBL" id="GEDG01042134">
    <property type="protein sequence ID" value="JAP06245.1"/>
    <property type="molecule type" value="Transcribed_RNA"/>
</dbReference>
<name>A0A0V0GDX8_SOLCH</name>
<accession>A0A0V0GDX8</accession>
<sequence>KITRNNDMGKMGSSYMNTLKLFLIKTILLDSGQIKQRTNLSSINQLGKMNRYFIDQSTRHLLQ</sequence>
<proteinExistence type="predicted"/>
<organism evidence="1">
    <name type="scientific">Solanum chacoense</name>
    <name type="common">Chaco potato</name>
    <dbReference type="NCBI Taxonomy" id="4108"/>
    <lineage>
        <taxon>Eukaryota</taxon>
        <taxon>Viridiplantae</taxon>
        <taxon>Streptophyta</taxon>
        <taxon>Embryophyta</taxon>
        <taxon>Tracheophyta</taxon>
        <taxon>Spermatophyta</taxon>
        <taxon>Magnoliopsida</taxon>
        <taxon>eudicotyledons</taxon>
        <taxon>Gunneridae</taxon>
        <taxon>Pentapetalae</taxon>
        <taxon>asterids</taxon>
        <taxon>lamiids</taxon>
        <taxon>Solanales</taxon>
        <taxon>Solanaceae</taxon>
        <taxon>Solanoideae</taxon>
        <taxon>Solaneae</taxon>
        <taxon>Solanum</taxon>
    </lineage>
</organism>
<reference evidence="1" key="1">
    <citation type="submission" date="2015-12" db="EMBL/GenBank/DDBJ databases">
        <title>Gene expression during late stages of embryo sac development: a critical building block for successful pollen-pistil interactions.</title>
        <authorList>
            <person name="Liu Y."/>
            <person name="Joly V."/>
            <person name="Sabar M."/>
            <person name="Matton D.P."/>
        </authorList>
    </citation>
    <scope>NUCLEOTIDE SEQUENCE</scope>
</reference>